<proteinExistence type="inferred from homology"/>
<keyword evidence="8" id="KW-1185">Reference proteome</keyword>
<dbReference type="InterPro" id="IPR027417">
    <property type="entry name" value="P-loop_NTPase"/>
</dbReference>
<evidence type="ECO:0000256" key="5">
    <source>
        <dbReference type="HAMAP-Rule" id="MF_00376"/>
    </source>
</evidence>
<feature type="binding site" evidence="5">
    <location>
        <begin position="12"/>
        <end position="17"/>
    </location>
    <ligand>
        <name>ATP</name>
        <dbReference type="ChEBI" id="CHEBI:30616"/>
    </ligand>
</feature>
<gene>
    <name evidence="5" type="primary">coaE</name>
    <name evidence="7" type="ORF">QO011_001061</name>
</gene>
<comment type="function">
    <text evidence="5">Catalyzes the phosphorylation of the 3'-hydroxyl group of dephosphocoenzyme A to form coenzyme A.</text>
</comment>
<keyword evidence="5 7" id="KW-0808">Transferase</keyword>
<dbReference type="RefSeq" id="WP_307268614.1">
    <property type="nucleotide sequence ID" value="NZ_JAUSVX010000001.1"/>
</dbReference>
<keyword evidence="3 5" id="KW-0067">ATP-binding</keyword>
<comment type="pathway">
    <text evidence="5">Cofactor biosynthesis; coenzyme A biosynthesis; CoA from (R)-pantothenate: step 5/5.</text>
</comment>
<evidence type="ECO:0000256" key="4">
    <source>
        <dbReference type="ARBA" id="ARBA00022993"/>
    </source>
</evidence>
<dbReference type="PANTHER" id="PTHR10695">
    <property type="entry name" value="DEPHOSPHO-COA KINASE-RELATED"/>
    <property type="match status" value="1"/>
</dbReference>
<dbReference type="NCBIfam" id="TIGR00152">
    <property type="entry name" value="dephospho-CoA kinase"/>
    <property type="match status" value="1"/>
</dbReference>
<comment type="caution">
    <text evidence="7">The sequence shown here is derived from an EMBL/GenBank/DDBJ whole genome shotgun (WGS) entry which is preliminary data.</text>
</comment>
<keyword evidence="2 5" id="KW-0547">Nucleotide-binding</keyword>
<comment type="similarity">
    <text evidence="1 5">Belongs to the CoaE family.</text>
</comment>
<evidence type="ECO:0000256" key="2">
    <source>
        <dbReference type="ARBA" id="ARBA00022741"/>
    </source>
</evidence>
<dbReference type="InterPro" id="IPR001977">
    <property type="entry name" value="Depp_CoAkinase"/>
</dbReference>
<organism evidence="7 8">
    <name type="scientific">Labrys wisconsinensis</name>
    <dbReference type="NCBI Taxonomy" id="425677"/>
    <lineage>
        <taxon>Bacteria</taxon>
        <taxon>Pseudomonadati</taxon>
        <taxon>Pseudomonadota</taxon>
        <taxon>Alphaproteobacteria</taxon>
        <taxon>Hyphomicrobiales</taxon>
        <taxon>Xanthobacteraceae</taxon>
        <taxon>Labrys</taxon>
    </lineage>
</organism>
<evidence type="ECO:0000313" key="8">
    <source>
        <dbReference type="Proteomes" id="UP001242480"/>
    </source>
</evidence>
<comment type="catalytic activity">
    <reaction evidence="5">
        <text>3'-dephospho-CoA + ATP = ADP + CoA + H(+)</text>
        <dbReference type="Rhea" id="RHEA:18245"/>
        <dbReference type="ChEBI" id="CHEBI:15378"/>
        <dbReference type="ChEBI" id="CHEBI:30616"/>
        <dbReference type="ChEBI" id="CHEBI:57287"/>
        <dbReference type="ChEBI" id="CHEBI:57328"/>
        <dbReference type="ChEBI" id="CHEBI:456216"/>
        <dbReference type="EC" id="2.7.1.24"/>
    </reaction>
</comment>
<sequence length="205" mass="21328">MSFILGLTGSIGMGKSATAAMFRGRGVPVHDADATVHALYAGAAVAPVEAAFPGVTAAGRIDRDRLAARVVGDAVAMRRLEAIVHPLVRTAEAAFLAAHQAAPLVVLDIPLLFETGGERRCHAVAVVSAPAAVQRARVLARPGMTAERFERLLARQLPDAEKRCRAHAVIDTSRGFAAAQAQVDDLVRALAGRAPPPLPRGAEAA</sequence>
<dbReference type="GO" id="GO:0004140">
    <property type="term" value="F:dephospho-CoA kinase activity"/>
    <property type="evidence" value="ECO:0007669"/>
    <property type="project" value="UniProtKB-EC"/>
</dbReference>
<dbReference type="HAMAP" id="MF_00376">
    <property type="entry name" value="Dephospho_CoA_kinase"/>
    <property type="match status" value="1"/>
</dbReference>
<evidence type="ECO:0000313" key="7">
    <source>
        <dbReference type="EMBL" id="MDQ0468066.1"/>
    </source>
</evidence>
<dbReference type="CDD" id="cd02022">
    <property type="entry name" value="DPCK"/>
    <property type="match status" value="1"/>
</dbReference>
<name>A0ABU0J1E5_9HYPH</name>
<dbReference type="Pfam" id="PF01121">
    <property type="entry name" value="CoaE"/>
    <property type="match status" value="1"/>
</dbReference>
<keyword evidence="5" id="KW-0963">Cytoplasm</keyword>
<dbReference type="PROSITE" id="PS51219">
    <property type="entry name" value="DPCK"/>
    <property type="match status" value="1"/>
</dbReference>
<reference evidence="7 8" key="1">
    <citation type="submission" date="2023-07" db="EMBL/GenBank/DDBJ databases">
        <title>Genomic Encyclopedia of Type Strains, Phase IV (KMG-IV): sequencing the most valuable type-strain genomes for metagenomic binning, comparative biology and taxonomic classification.</title>
        <authorList>
            <person name="Goeker M."/>
        </authorList>
    </citation>
    <scope>NUCLEOTIDE SEQUENCE [LARGE SCALE GENOMIC DNA]</scope>
    <source>
        <strain evidence="7 8">DSM 19619</strain>
    </source>
</reference>
<keyword evidence="5 7" id="KW-0418">Kinase</keyword>
<dbReference type="EMBL" id="JAUSVX010000001">
    <property type="protein sequence ID" value="MDQ0468066.1"/>
    <property type="molecule type" value="Genomic_DNA"/>
</dbReference>
<accession>A0ABU0J1E5</accession>
<dbReference type="PANTHER" id="PTHR10695:SF46">
    <property type="entry name" value="BIFUNCTIONAL COENZYME A SYNTHASE-RELATED"/>
    <property type="match status" value="1"/>
</dbReference>
<dbReference type="SUPFAM" id="SSF52540">
    <property type="entry name" value="P-loop containing nucleoside triphosphate hydrolases"/>
    <property type="match status" value="1"/>
</dbReference>
<evidence type="ECO:0000256" key="6">
    <source>
        <dbReference type="NCBIfam" id="TIGR00152"/>
    </source>
</evidence>
<dbReference type="Proteomes" id="UP001242480">
    <property type="component" value="Unassembled WGS sequence"/>
</dbReference>
<keyword evidence="4 5" id="KW-0173">Coenzyme A biosynthesis</keyword>
<comment type="subcellular location">
    <subcellularLocation>
        <location evidence="5">Cytoplasm</location>
    </subcellularLocation>
</comment>
<dbReference type="EC" id="2.7.1.24" evidence="5 6"/>
<dbReference type="Gene3D" id="3.40.50.300">
    <property type="entry name" value="P-loop containing nucleotide triphosphate hydrolases"/>
    <property type="match status" value="1"/>
</dbReference>
<evidence type="ECO:0000256" key="1">
    <source>
        <dbReference type="ARBA" id="ARBA00009018"/>
    </source>
</evidence>
<protein>
    <recommendedName>
        <fullName evidence="5 6">Dephospho-CoA kinase</fullName>
        <ecNumber evidence="5 6">2.7.1.24</ecNumber>
    </recommendedName>
    <alternativeName>
        <fullName evidence="5">Dephosphocoenzyme A kinase</fullName>
    </alternativeName>
</protein>
<evidence type="ECO:0000256" key="3">
    <source>
        <dbReference type="ARBA" id="ARBA00022840"/>
    </source>
</evidence>